<dbReference type="OrthoDB" id="7554521at2759"/>
<dbReference type="OMA" id="KLTCEHY"/>
<dbReference type="PROSITE" id="PS50097">
    <property type="entry name" value="BTB"/>
    <property type="match status" value="1"/>
</dbReference>
<feature type="domain" description="BTB" evidence="1">
    <location>
        <begin position="334"/>
        <end position="403"/>
    </location>
</feature>
<protein>
    <recommendedName>
        <fullName evidence="1">BTB domain-containing protein</fullName>
    </recommendedName>
</protein>
<dbReference type="EMBL" id="GL765582">
    <property type="protein sequence ID" value="EFZ16086.1"/>
    <property type="molecule type" value="Genomic_DNA"/>
</dbReference>
<dbReference type="CDD" id="cd14733">
    <property type="entry name" value="BACK"/>
    <property type="match status" value="1"/>
</dbReference>
<feature type="non-terminal residue" evidence="2">
    <location>
        <position position="511"/>
    </location>
</feature>
<name>E9ITL7_SOLIN</name>
<organism>
    <name type="scientific">Solenopsis invicta</name>
    <name type="common">Red imported fire ant</name>
    <name type="synonym">Solenopsis wagneri</name>
    <dbReference type="NCBI Taxonomy" id="13686"/>
    <lineage>
        <taxon>Eukaryota</taxon>
        <taxon>Metazoa</taxon>
        <taxon>Ecdysozoa</taxon>
        <taxon>Arthropoda</taxon>
        <taxon>Hexapoda</taxon>
        <taxon>Insecta</taxon>
        <taxon>Pterygota</taxon>
        <taxon>Neoptera</taxon>
        <taxon>Endopterygota</taxon>
        <taxon>Hymenoptera</taxon>
        <taxon>Apocrita</taxon>
        <taxon>Aculeata</taxon>
        <taxon>Formicoidea</taxon>
        <taxon>Formicidae</taxon>
        <taxon>Myrmicinae</taxon>
        <taxon>Solenopsis</taxon>
    </lineage>
</organism>
<evidence type="ECO:0000259" key="1">
    <source>
        <dbReference type="PROSITE" id="PS50097"/>
    </source>
</evidence>
<sequence length="511" mass="58166">ISDVKEVISTKISLEENQTSTESLSRFPLYTKSYSQTSIEMTTSEYTWTIDQFKIFSDTVPILRSAPFPESGQFMIQINFPTQADLAKNIKLYVLTKKAFTGLCSITIMYPPEKILLSKTKLGSVSNMTLLLEIPISKFGFHRNSDTHNSDKINQIHSNKPLFKRVQHNNDSFGSRPCEDTSSSGYFPQFSTVNSKSNSSTLAFNFSANSVNSKSNSNSDSNNDSFDQSSHKCVDIPVNSKSNLNYNVFGSNSDKSTFSFNIPVNSVNSNSNAHNSDSLLNTLYDKLQCIVSCKFEVYQQVLCNTLYMNLLPSSTVLKLNGNSTLDEFDIMNEKSIKFIVEKEQYVIQKKLLYATNSNYFKNICLTHEGVEKDMTSELQTNNEIEAFKQILLFIITGSQSVESYDYNTLKKLLITADKYNVPTLKLTCEHYLLRKIEIKNAVELMQLALLYNAKFLEMDSVKFIKFHIKEIVNTEEFKNLSQKDSNKIMELIEESQLEVSTQKYFFTANNK</sequence>
<dbReference type="PANTHER" id="PTHR24413">
    <property type="entry name" value="SPECKLE-TYPE POZ PROTEIN"/>
    <property type="match status" value="1"/>
</dbReference>
<evidence type="ECO:0000313" key="2">
    <source>
        <dbReference type="EMBL" id="EFZ16086.1"/>
    </source>
</evidence>
<feature type="non-terminal residue" evidence="2">
    <location>
        <position position="1"/>
    </location>
</feature>
<gene>
    <name evidence="2" type="ORF">SINV_08622</name>
</gene>
<accession>E9ITL7</accession>
<dbReference type="HOGENOM" id="CLU_040992_0_0_1"/>
<dbReference type="Gene3D" id="1.25.40.420">
    <property type="match status" value="1"/>
</dbReference>
<dbReference type="InterPro" id="IPR000210">
    <property type="entry name" value="BTB/POZ_dom"/>
</dbReference>
<proteinExistence type="predicted"/>
<reference evidence="2" key="1">
    <citation type="journal article" date="2011" name="Proc. Natl. Acad. Sci. U.S.A.">
        <title>The genome of the fire ant Solenopsis invicta.</title>
        <authorList>
            <person name="Wurm Y."/>
            <person name="Wang J."/>
            <person name="Riba-Grognuz O."/>
            <person name="Corona M."/>
            <person name="Nygaard S."/>
            <person name="Hunt B.G."/>
            <person name="Ingram K.K."/>
            <person name="Falquet L."/>
            <person name="Nipitwattanaphon M."/>
            <person name="Gotzek D."/>
            <person name="Dijkstra M.B."/>
            <person name="Oettler J."/>
            <person name="Comtesse F."/>
            <person name="Shih C.J."/>
            <person name="Wu W.J."/>
            <person name="Yang C.C."/>
            <person name="Thomas J."/>
            <person name="Beaudoing E."/>
            <person name="Pradervand S."/>
            <person name="Flegel V."/>
            <person name="Cook E.D."/>
            <person name="Fabbretti R."/>
            <person name="Stockinger H."/>
            <person name="Long L."/>
            <person name="Farmerie W.G."/>
            <person name="Oakey J."/>
            <person name="Boomsma J.J."/>
            <person name="Pamilo P."/>
            <person name="Yi S.V."/>
            <person name="Heinze J."/>
            <person name="Goodisman M.A."/>
            <person name="Farinelli L."/>
            <person name="Harshman K."/>
            <person name="Hulo N."/>
            <person name="Cerutti L."/>
            <person name="Xenarios I."/>
            <person name="Shoemaker D."/>
            <person name="Keller L."/>
        </authorList>
    </citation>
    <scope>NUCLEOTIDE SEQUENCE [LARGE SCALE GENOMIC DNA]</scope>
</reference>
<dbReference type="InterPro" id="IPR011333">
    <property type="entry name" value="SKP1/BTB/POZ_sf"/>
</dbReference>
<dbReference type="SUPFAM" id="SSF54695">
    <property type="entry name" value="POZ domain"/>
    <property type="match status" value="1"/>
</dbReference>
<dbReference type="Gene3D" id="3.30.710.10">
    <property type="entry name" value="Potassium Channel Kv1.1, Chain A"/>
    <property type="match status" value="1"/>
</dbReference>
<dbReference type="Pfam" id="PF00651">
    <property type="entry name" value="BTB"/>
    <property type="match status" value="1"/>
</dbReference>
<dbReference type="AlphaFoldDB" id="E9ITL7"/>